<sequence>MEATSGSNRSLTRGPVPCIATLASSGPTVTLDLAKSKSNNDDRSSEPRADTPEVRKFLVEQMASSLTKDPNFTAALAAAISGRMLQQSHSEKW</sequence>
<feature type="region of interest" description="Disordered" evidence="1">
    <location>
        <begin position="30"/>
        <end position="52"/>
    </location>
</feature>
<feature type="compositionally biased region" description="Basic and acidic residues" evidence="1">
    <location>
        <begin position="34"/>
        <end position="52"/>
    </location>
</feature>
<protein>
    <submittedName>
        <fullName evidence="2">Uncharacterized protein</fullName>
    </submittedName>
</protein>
<reference evidence="2" key="1">
    <citation type="submission" date="2020-03" db="EMBL/GenBank/DDBJ databases">
        <authorList>
            <person name="Zhang R."/>
        </authorList>
    </citation>
    <scope>NUCLEOTIDE SEQUENCE</scope>
</reference>
<accession>A0A6M2EEF1</accession>
<evidence type="ECO:0000256" key="1">
    <source>
        <dbReference type="SAM" id="MobiDB-lite"/>
    </source>
</evidence>
<name>A0A6M2EEF1_9ROSI</name>
<organism evidence="2">
    <name type="scientific">Populus davidiana</name>
    <dbReference type="NCBI Taxonomy" id="266767"/>
    <lineage>
        <taxon>Eukaryota</taxon>
        <taxon>Viridiplantae</taxon>
        <taxon>Streptophyta</taxon>
        <taxon>Embryophyta</taxon>
        <taxon>Tracheophyta</taxon>
        <taxon>Spermatophyta</taxon>
        <taxon>Magnoliopsida</taxon>
        <taxon>eudicotyledons</taxon>
        <taxon>Gunneridae</taxon>
        <taxon>Pentapetalae</taxon>
        <taxon>rosids</taxon>
        <taxon>fabids</taxon>
        <taxon>Malpighiales</taxon>
        <taxon>Salicaceae</taxon>
        <taxon>Saliceae</taxon>
        <taxon>Populus</taxon>
    </lineage>
</organism>
<proteinExistence type="predicted"/>
<evidence type="ECO:0000313" key="2">
    <source>
        <dbReference type="EMBL" id="NUU83623.1"/>
    </source>
</evidence>
<dbReference type="AlphaFoldDB" id="A0A6M2EEF1"/>
<dbReference type="EMBL" id="GILB01003290">
    <property type="protein sequence ID" value="NUU83623.1"/>
    <property type="molecule type" value="Transcribed_RNA"/>
</dbReference>